<dbReference type="Pfam" id="PF08609">
    <property type="entry name" value="Fes1"/>
    <property type="match status" value="1"/>
</dbReference>
<protein>
    <submittedName>
        <fullName evidence="5">Fes1-domain-containing protein</fullName>
    </submittedName>
</protein>
<feature type="domain" description="Nucleotide exchange factor Fes1" evidence="4">
    <location>
        <begin position="7"/>
        <end position="92"/>
    </location>
</feature>
<dbReference type="GO" id="GO:0005783">
    <property type="term" value="C:endoplasmic reticulum"/>
    <property type="evidence" value="ECO:0007669"/>
    <property type="project" value="TreeGrafter"/>
</dbReference>
<dbReference type="GeneID" id="54480032"/>
<proteinExistence type="inferred from homology"/>
<dbReference type="InterPro" id="IPR050693">
    <property type="entry name" value="Hsp70_NEF-Inhibitors"/>
</dbReference>
<evidence type="ECO:0000256" key="3">
    <source>
        <dbReference type="ARBA" id="ARBA00024912"/>
    </source>
</evidence>
<dbReference type="OrthoDB" id="10250458at2759"/>
<comment type="function">
    <text evidence="3">Functions as a nucleotide exchange factor (NEF) for Hsp70 chaperones which accelerates the release of ADP. Required for fully efficient Hsp70-mediated folding of proteins.</text>
</comment>
<dbReference type="PANTHER" id="PTHR19316:SF18">
    <property type="entry name" value="HSP70-BINDING PROTEIN 1"/>
    <property type="match status" value="1"/>
</dbReference>
<dbReference type="GO" id="GO:0000774">
    <property type="term" value="F:adenyl-nucleotide exchange factor activity"/>
    <property type="evidence" value="ECO:0007669"/>
    <property type="project" value="TreeGrafter"/>
</dbReference>
<dbReference type="InterPro" id="IPR016024">
    <property type="entry name" value="ARM-type_fold"/>
</dbReference>
<dbReference type="Proteomes" id="UP000799437">
    <property type="component" value="Unassembled WGS sequence"/>
</dbReference>
<dbReference type="InterPro" id="IPR011989">
    <property type="entry name" value="ARM-like"/>
</dbReference>
<evidence type="ECO:0000313" key="5">
    <source>
        <dbReference type="EMBL" id="KAF2755579.1"/>
    </source>
</evidence>
<evidence type="ECO:0000256" key="2">
    <source>
        <dbReference type="ARBA" id="ARBA00022737"/>
    </source>
</evidence>
<dbReference type="RefSeq" id="XP_033598030.1">
    <property type="nucleotide sequence ID" value="XM_033738978.1"/>
</dbReference>
<keyword evidence="2" id="KW-0677">Repeat</keyword>
<dbReference type="SUPFAM" id="SSF48371">
    <property type="entry name" value="ARM repeat"/>
    <property type="match status" value="1"/>
</dbReference>
<evidence type="ECO:0000259" key="4">
    <source>
        <dbReference type="Pfam" id="PF08609"/>
    </source>
</evidence>
<evidence type="ECO:0000256" key="1">
    <source>
        <dbReference type="ARBA" id="ARBA00011045"/>
    </source>
</evidence>
<sequence length="216" mass="23513">MNNDPKLNDLLKWSINASTTTTTGDDSTPQIQAPNAEALAALFGNRKSDAQLMQEAMLVINSQDPVVTPDDRLTAFDNFEQLVENLDNANNMENLALWPPLLRLLGHAEPDMRMYAAWCVGTAVQNNGKTQEALRNKGSDGLPALLNMAVTDTDKSVRKKAIGAISSATRNYQAGLDAVQAALPKDLAIEQKLDAADMDSVDVLINKLREHSARLE</sequence>
<accession>A0A6A6W0C1</accession>
<dbReference type="InterPro" id="IPR013918">
    <property type="entry name" value="Nucleotide_exch_fac_Fes1"/>
</dbReference>
<name>A0A6A6W0C1_9PEZI</name>
<dbReference type="Gene3D" id="1.25.10.10">
    <property type="entry name" value="Leucine-rich Repeat Variant"/>
    <property type="match status" value="1"/>
</dbReference>
<keyword evidence="6" id="KW-1185">Reference proteome</keyword>
<reference evidence="5" key="1">
    <citation type="journal article" date="2020" name="Stud. Mycol.">
        <title>101 Dothideomycetes genomes: a test case for predicting lifestyles and emergence of pathogens.</title>
        <authorList>
            <person name="Haridas S."/>
            <person name="Albert R."/>
            <person name="Binder M."/>
            <person name="Bloem J."/>
            <person name="Labutti K."/>
            <person name="Salamov A."/>
            <person name="Andreopoulos B."/>
            <person name="Baker S."/>
            <person name="Barry K."/>
            <person name="Bills G."/>
            <person name="Bluhm B."/>
            <person name="Cannon C."/>
            <person name="Castanera R."/>
            <person name="Culley D."/>
            <person name="Daum C."/>
            <person name="Ezra D."/>
            <person name="Gonzalez J."/>
            <person name="Henrissat B."/>
            <person name="Kuo A."/>
            <person name="Liang C."/>
            <person name="Lipzen A."/>
            <person name="Lutzoni F."/>
            <person name="Magnuson J."/>
            <person name="Mondo S."/>
            <person name="Nolan M."/>
            <person name="Ohm R."/>
            <person name="Pangilinan J."/>
            <person name="Park H.-J."/>
            <person name="Ramirez L."/>
            <person name="Alfaro M."/>
            <person name="Sun H."/>
            <person name="Tritt A."/>
            <person name="Yoshinaga Y."/>
            <person name="Zwiers L.-H."/>
            <person name="Turgeon B."/>
            <person name="Goodwin S."/>
            <person name="Spatafora J."/>
            <person name="Crous P."/>
            <person name="Grigoriev I."/>
        </authorList>
    </citation>
    <scope>NUCLEOTIDE SEQUENCE</scope>
    <source>
        <strain evidence="5">CBS 121739</strain>
    </source>
</reference>
<dbReference type="AlphaFoldDB" id="A0A6A6W0C1"/>
<organism evidence="5 6">
    <name type="scientific">Pseudovirgaria hyperparasitica</name>
    <dbReference type="NCBI Taxonomy" id="470096"/>
    <lineage>
        <taxon>Eukaryota</taxon>
        <taxon>Fungi</taxon>
        <taxon>Dikarya</taxon>
        <taxon>Ascomycota</taxon>
        <taxon>Pezizomycotina</taxon>
        <taxon>Dothideomycetes</taxon>
        <taxon>Dothideomycetes incertae sedis</taxon>
        <taxon>Acrospermales</taxon>
        <taxon>Acrospermaceae</taxon>
        <taxon>Pseudovirgaria</taxon>
    </lineage>
</organism>
<evidence type="ECO:0000313" key="6">
    <source>
        <dbReference type="Proteomes" id="UP000799437"/>
    </source>
</evidence>
<comment type="similarity">
    <text evidence="1">Belongs to the FES1 family.</text>
</comment>
<dbReference type="PANTHER" id="PTHR19316">
    <property type="entry name" value="PROTEIN FOLDING REGULATOR"/>
    <property type="match status" value="1"/>
</dbReference>
<dbReference type="EMBL" id="ML996577">
    <property type="protein sequence ID" value="KAF2755579.1"/>
    <property type="molecule type" value="Genomic_DNA"/>
</dbReference>
<gene>
    <name evidence="5" type="ORF">EJ05DRAFT_105972</name>
</gene>